<evidence type="ECO:0000256" key="4">
    <source>
        <dbReference type="ARBA" id="ARBA00022695"/>
    </source>
</evidence>
<sequence>MTLQRPRNTPFRGCGSFQAVFPHSRAAPSSNQSPSSSGRSSVSPPSIHSHDPASSVIVPWTTWDTVAVNLFNVPEEATTFLIWQAFNGEGRVFSIHLPPPRTDFWRTGQYRIALSDGRQVNITIHLDTQNKQHQVPSPLQANVRYPAEIAVPILGLNLGTLEGEKTMLSLRTIGDGLRESPRVVLNLNRRELVVFFQLAIFNHRRAAKDVEDTFHEYRLRVPFAQLTRLLQTENKSSESISHIMTLDAPPIYHRRLKDLSSTFSEPGNSWRDADTWFRQTDIVHVPEELTRLPISLRKHKAIINIGRWTTIQINYPPKVDERESFTLLCRVLRDFNVDIDVSDDFVLRTPKVSPVPIIWDIIDPPPEGQATSFLDELKGDGYINLPFSVRYQLEVCLSHGYISEYAASREFVEKLLAMGERKAKILLEHIATEKKTYYDPMAIFELKFVKGVTTARIPPYCCYMRSATVTPSTIYYNTPSVDISNRVIRHFIEFSDRFLRVRFKDEKLEGRINSTERNTMDEVFTRIKRTMTNGITLGDRHYEFLAFGNSQFREHGAYFFASLPNLTAANIRGWMGQFNDIRNIAKYAARLGQCFSTTRAVTGCSVQVREIEDVVRNGYTFSDGVGRISRFLAQMAANELKIKTPHRDPPSAFQFRLGGCKGMLVVSSEAQRQEIHIRPSQHKFPADHNGLEIIRWSQFSMATLNRQIIIVLSSLGVSDEIFHEKLRTMLANLDEAMTSETQAVHLLQKYIDPNQMTLFISQMVKDGFQKSKEPFVTSLLALWRAWQIKYLKEKAKIVIDRGACLLGVMDETATLKGYSQNNIPSGNASYEDKISALPEIFVQVSRADQGGKYQVIEGVCILARNPSLHPGDIRVVRAVNVPQLNHLKDVVVLPQLGDRDIPSMCSGGDLDGDDYLVIWDKDLLPNDWFRKPMDYTATKGLDLDRPVTVNDVTSFFVTYMKNDCLPRIAHAHLAWADYLAGGVEEDKCIRLAQLHSDAVDYNKTGNPAKMAQDLRPRMWPHFMEKKHQPKERIYKSRKILGQLYDSVERVDFVPNLEMPFDDRILNCEIKVNEDLVEFAKQLKHTYDVAVRRIMAQHEINTEFEIWSTFVLSHANMSKDYKFHEELGGISSSLRDRFRNECYNKVGGRKFELVAPLAVAMYRITYDEITVALAEFRKDHPTDPRLFHQAKPNPDQLPLISFPWIFPDILGKIAMGYYDEKDEALVVGREKENKEPQQTEDQLQTSPEGSSGSKEAKVEDRTGVSPENEGTPVTNTLPRRPEDPVDVEEEGEDIVEEEGDVKPSALDMLENLLESSNED</sequence>
<dbReference type="Proteomes" id="UP000053958">
    <property type="component" value="Unassembled WGS sequence"/>
</dbReference>
<proteinExistence type="inferred from homology"/>
<evidence type="ECO:0000256" key="2">
    <source>
        <dbReference type="ARBA" id="ARBA00022484"/>
    </source>
</evidence>
<protein>
    <recommendedName>
        <fullName evidence="8">RNA-dependent RNA polymerase</fullName>
        <ecNumber evidence="8">2.7.7.48</ecNumber>
    </recommendedName>
</protein>
<dbReference type="GO" id="GO:0003968">
    <property type="term" value="F:RNA-directed RNA polymerase activity"/>
    <property type="evidence" value="ECO:0007669"/>
    <property type="project" value="UniProtKB-KW"/>
</dbReference>
<feature type="region of interest" description="Disordered" evidence="9">
    <location>
        <begin position="22"/>
        <end position="48"/>
    </location>
</feature>
<accession>A0A0F4YGB2</accession>
<keyword evidence="4 8" id="KW-0548">Nucleotidyltransferase</keyword>
<evidence type="ECO:0000256" key="1">
    <source>
        <dbReference type="ARBA" id="ARBA00005762"/>
    </source>
</evidence>
<dbReference type="InterPro" id="IPR058752">
    <property type="entry name" value="RDRP_C_head"/>
</dbReference>
<reference evidence="12 13" key="1">
    <citation type="submission" date="2015-04" db="EMBL/GenBank/DDBJ databases">
        <authorList>
            <person name="Heijne W.H."/>
            <person name="Fedorova N.D."/>
            <person name="Nierman W.C."/>
            <person name="Vollebregt A.W."/>
            <person name="Zhao Z."/>
            <person name="Wu L."/>
            <person name="Kumar M."/>
            <person name="Stam H."/>
            <person name="van den Berg M.A."/>
            <person name="Pel H.J."/>
        </authorList>
    </citation>
    <scope>NUCLEOTIDE SEQUENCE [LARGE SCALE GENOMIC DNA]</scope>
    <source>
        <strain evidence="12 13">CBS 393.64</strain>
    </source>
</reference>
<evidence type="ECO:0000256" key="9">
    <source>
        <dbReference type="SAM" id="MobiDB-lite"/>
    </source>
</evidence>
<dbReference type="OrthoDB" id="6513042at2759"/>
<dbReference type="PANTHER" id="PTHR23079:SF55">
    <property type="entry name" value="RNA-DIRECTED RNA POLYMERASE"/>
    <property type="match status" value="1"/>
</dbReference>
<feature type="compositionally biased region" description="Acidic residues" evidence="9">
    <location>
        <begin position="1283"/>
        <end position="1298"/>
    </location>
</feature>
<dbReference type="GO" id="GO:0031380">
    <property type="term" value="C:nuclear RNA-directed RNA polymerase complex"/>
    <property type="evidence" value="ECO:0007669"/>
    <property type="project" value="TreeGrafter"/>
</dbReference>
<comment type="caution">
    <text evidence="12">The sequence shown here is derived from an EMBL/GenBank/DDBJ whole genome shotgun (WGS) entry which is preliminary data.</text>
</comment>
<keyword evidence="6" id="KW-0943">RNA-mediated gene silencing</keyword>
<dbReference type="GO" id="GO:0003723">
    <property type="term" value="F:RNA binding"/>
    <property type="evidence" value="ECO:0007669"/>
    <property type="project" value="UniProtKB-KW"/>
</dbReference>
<feature type="domain" description="RDRP C-terminal head" evidence="11">
    <location>
        <begin position="1068"/>
        <end position="1214"/>
    </location>
</feature>
<evidence type="ECO:0000313" key="13">
    <source>
        <dbReference type="Proteomes" id="UP000053958"/>
    </source>
</evidence>
<evidence type="ECO:0000256" key="6">
    <source>
        <dbReference type="ARBA" id="ARBA00023158"/>
    </source>
</evidence>
<dbReference type="EMBL" id="LASV01000713">
    <property type="protein sequence ID" value="KKA17130.1"/>
    <property type="molecule type" value="Genomic_DNA"/>
</dbReference>
<evidence type="ECO:0000256" key="8">
    <source>
        <dbReference type="RuleBase" id="RU363098"/>
    </source>
</evidence>
<feature type="compositionally biased region" description="Polar residues" evidence="9">
    <location>
        <begin position="1238"/>
        <end position="1252"/>
    </location>
</feature>
<feature type="domain" description="RDRP core" evidence="10">
    <location>
        <begin position="469"/>
        <end position="1047"/>
    </location>
</feature>
<keyword evidence="3 8" id="KW-0808">Transferase</keyword>
<feature type="compositionally biased region" description="Low complexity" evidence="9">
    <location>
        <begin position="28"/>
        <end position="47"/>
    </location>
</feature>
<dbReference type="Pfam" id="PF26253">
    <property type="entry name" value="RdRP_head"/>
    <property type="match status" value="1"/>
</dbReference>
<evidence type="ECO:0000313" key="12">
    <source>
        <dbReference type="EMBL" id="KKA17130.1"/>
    </source>
</evidence>
<evidence type="ECO:0000256" key="5">
    <source>
        <dbReference type="ARBA" id="ARBA00022884"/>
    </source>
</evidence>
<dbReference type="Pfam" id="PF05183">
    <property type="entry name" value="RdRP"/>
    <property type="match status" value="1"/>
</dbReference>
<dbReference type="GeneID" id="25321247"/>
<dbReference type="GO" id="GO:0030422">
    <property type="term" value="P:siRNA processing"/>
    <property type="evidence" value="ECO:0007669"/>
    <property type="project" value="TreeGrafter"/>
</dbReference>
<comment type="catalytic activity">
    <reaction evidence="7 8">
        <text>RNA(n) + a ribonucleoside 5'-triphosphate = RNA(n+1) + diphosphate</text>
        <dbReference type="Rhea" id="RHEA:21248"/>
        <dbReference type="Rhea" id="RHEA-COMP:14527"/>
        <dbReference type="Rhea" id="RHEA-COMP:17342"/>
        <dbReference type="ChEBI" id="CHEBI:33019"/>
        <dbReference type="ChEBI" id="CHEBI:61557"/>
        <dbReference type="ChEBI" id="CHEBI:140395"/>
        <dbReference type="EC" id="2.7.7.48"/>
    </reaction>
</comment>
<dbReference type="InterPro" id="IPR007855">
    <property type="entry name" value="RDRP"/>
</dbReference>
<gene>
    <name evidence="12" type="ORF">T310_9307</name>
</gene>
<keyword evidence="13" id="KW-1185">Reference proteome</keyword>
<name>A0A0F4YGB2_RASE3</name>
<organism evidence="12 13">
    <name type="scientific">Rasamsonia emersonii (strain ATCC 16479 / CBS 393.64 / IMI 116815)</name>
    <dbReference type="NCBI Taxonomy" id="1408163"/>
    <lineage>
        <taxon>Eukaryota</taxon>
        <taxon>Fungi</taxon>
        <taxon>Dikarya</taxon>
        <taxon>Ascomycota</taxon>
        <taxon>Pezizomycotina</taxon>
        <taxon>Eurotiomycetes</taxon>
        <taxon>Eurotiomycetidae</taxon>
        <taxon>Eurotiales</taxon>
        <taxon>Trichocomaceae</taxon>
        <taxon>Rasamsonia</taxon>
    </lineage>
</organism>
<evidence type="ECO:0000259" key="11">
    <source>
        <dbReference type="Pfam" id="PF26253"/>
    </source>
</evidence>
<dbReference type="EC" id="2.7.7.48" evidence="8"/>
<evidence type="ECO:0000256" key="7">
    <source>
        <dbReference type="ARBA" id="ARBA00048744"/>
    </source>
</evidence>
<keyword evidence="2 8" id="KW-0696">RNA-directed RNA polymerase</keyword>
<keyword evidence="5 8" id="KW-0694">RNA-binding</keyword>
<feature type="region of interest" description="Disordered" evidence="9">
    <location>
        <begin position="1229"/>
        <end position="1318"/>
    </location>
</feature>
<dbReference type="RefSeq" id="XP_013323742.1">
    <property type="nucleotide sequence ID" value="XM_013468288.1"/>
</dbReference>
<dbReference type="STRING" id="1408163.A0A0F4YGB2"/>
<evidence type="ECO:0000256" key="3">
    <source>
        <dbReference type="ARBA" id="ARBA00022679"/>
    </source>
</evidence>
<evidence type="ECO:0000259" key="10">
    <source>
        <dbReference type="Pfam" id="PF05183"/>
    </source>
</evidence>
<dbReference type="InterPro" id="IPR057596">
    <property type="entry name" value="RDRP_core"/>
</dbReference>
<dbReference type="PANTHER" id="PTHR23079">
    <property type="entry name" value="RNA-DEPENDENT RNA POLYMERASE"/>
    <property type="match status" value="1"/>
</dbReference>
<comment type="similarity">
    <text evidence="1 8">Belongs to the RdRP family.</text>
</comment>